<feature type="domain" description="RagB/SusD" evidence="7">
    <location>
        <begin position="338"/>
        <end position="636"/>
    </location>
</feature>
<feature type="domain" description="SusD-like N-terminal" evidence="8">
    <location>
        <begin position="105"/>
        <end position="240"/>
    </location>
</feature>
<evidence type="ECO:0000256" key="1">
    <source>
        <dbReference type="ARBA" id="ARBA00004442"/>
    </source>
</evidence>
<proteinExistence type="inferred from homology"/>
<keyword evidence="4" id="KW-0472">Membrane</keyword>
<evidence type="ECO:0000256" key="6">
    <source>
        <dbReference type="SAM" id="SignalP"/>
    </source>
</evidence>
<evidence type="ECO:0000259" key="8">
    <source>
        <dbReference type="Pfam" id="PF14322"/>
    </source>
</evidence>
<dbReference type="Gene3D" id="1.25.40.390">
    <property type="match status" value="1"/>
</dbReference>
<dbReference type="InterPro" id="IPR012944">
    <property type="entry name" value="SusD_RagB_dom"/>
</dbReference>
<keyword evidence="10" id="KW-1185">Reference proteome</keyword>
<keyword evidence="5" id="KW-0998">Cell outer membrane</keyword>
<feature type="chain" id="PRO_5045865544" evidence="6">
    <location>
        <begin position="20"/>
        <end position="636"/>
    </location>
</feature>
<comment type="caution">
    <text evidence="9">The sequence shown here is derived from an EMBL/GenBank/DDBJ whole genome shotgun (WGS) entry which is preliminary data.</text>
</comment>
<evidence type="ECO:0000256" key="2">
    <source>
        <dbReference type="ARBA" id="ARBA00006275"/>
    </source>
</evidence>
<evidence type="ECO:0000256" key="3">
    <source>
        <dbReference type="ARBA" id="ARBA00022729"/>
    </source>
</evidence>
<dbReference type="InterPro" id="IPR011990">
    <property type="entry name" value="TPR-like_helical_dom_sf"/>
</dbReference>
<reference evidence="10" key="1">
    <citation type="journal article" date="2019" name="Int. J. Syst. Evol. Microbiol.">
        <title>The Global Catalogue of Microorganisms (GCM) 10K type strain sequencing project: providing services to taxonomists for standard genome sequencing and annotation.</title>
        <authorList>
            <consortium name="The Broad Institute Genomics Platform"/>
            <consortium name="The Broad Institute Genome Sequencing Center for Infectious Disease"/>
            <person name="Wu L."/>
            <person name="Ma J."/>
        </authorList>
    </citation>
    <scope>NUCLEOTIDE SEQUENCE [LARGE SCALE GENOMIC DNA]</scope>
    <source>
        <strain evidence="10">JCM 18285</strain>
    </source>
</reference>
<gene>
    <name evidence="9" type="ORF">GCM10023314_24990</name>
</gene>
<dbReference type="InterPro" id="IPR033985">
    <property type="entry name" value="SusD-like_N"/>
</dbReference>
<sequence length="636" mass="72382">MKNYKIKILIILGLVFSFACEDYLDVAPDAVIDEEVVFSTFKNSQGFVEEMYALVVSYEQQAHTFQDFLLGDDGFVDRPTKASGDIDAGRFNSVISDNFVYLNNHRNANYGSTGANSANVENTNAFNRQRPGVYDGSLRGIRKANIVIRNVEELDLMVNATQAEKDVILGQAYFFRAFFHNEIMKFWGRYPYIDKVLIDDFRIPRPETYREVALQANEDYKRAIELLPVDWDNEPYGQLTRGENKGRLTKGTAYAFQGKNLLLAASPLMKGNNVSVNTYDYDNELCDMAVDAFAGVLKLADQGRYRLATWENYDEVFWKSPAPGAWPGGTEFMFAATGGSNVQAQRFMASGVNRAIHTNSGGFEVISPTHNFIHNNFGMANGLSIEDDLSGNYGPTLYDPTKPFENRDPRFYKWHIIDGQIIDAGAGDPNHVAAQLWFESSANKGFHRSTGAENIKIVNNTGYMWTKFFPKVDGKYHTRWNPIINQYVGVRMHMRLSDVYLMYAEALHASKGATTAPSSYSLTAEGAINLFRDRAGIPNVHPNIVGDNNKFMDELRRERTVELSYEAHRWVDIRRWGVAHLDKYRRKLALDFPQDRSSFTETLLVDRICEFPKHYWLPFPVEQTQIYEGFPQNPGW</sequence>
<evidence type="ECO:0000313" key="9">
    <source>
        <dbReference type="EMBL" id="GAA4950672.1"/>
    </source>
</evidence>
<comment type="subcellular location">
    <subcellularLocation>
        <location evidence="1">Cell outer membrane</location>
    </subcellularLocation>
</comment>
<evidence type="ECO:0000259" key="7">
    <source>
        <dbReference type="Pfam" id="PF07980"/>
    </source>
</evidence>
<dbReference type="PROSITE" id="PS51257">
    <property type="entry name" value="PROKAR_LIPOPROTEIN"/>
    <property type="match status" value="1"/>
</dbReference>
<accession>A0ABP9GXM2</accession>
<dbReference type="Pfam" id="PF07980">
    <property type="entry name" value="SusD_RagB"/>
    <property type="match status" value="1"/>
</dbReference>
<dbReference type="RefSeq" id="WP_345192480.1">
    <property type="nucleotide sequence ID" value="NZ_BAABJJ010000036.1"/>
</dbReference>
<evidence type="ECO:0000256" key="4">
    <source>
        <dbReference type="ARBA" id="ARBA00023136"/>
    </source>
</evidence>
<keyword evidence="3 6" id="KW-0732">Signal</keyword>
<organism evidence="9 10">
    <name type="scientific">Algibacter agarivorans</name>
    <dbReference type="NCBI Taxonomy" id="1109741"/>
    <lineage>
        <taxon>Bacteria</taxon>
        <taxon>Pseudomonadati</taxon>
        <taxon>Bacteroidota</taxon>
        <taxon>Flavobacteriia</taxon>
        <taxon>Flavobacteriales</taxon>
        <taxon>Flavobacteriaceae</taxon>
        <taxon>Algibacter</taxon>
    </lineage>
</organism>
<name>A0ABP9GXM2_9FLAO</name>
<feature type="signal peptide" evidence="6">
    <location>
        <begin position="1"/>
        <end position="19"/>
    </location>
</feature>
<evidence type="ECO:0000313" key="10">
    <source>
        <dbReference type="Proteomes" id="UP001501302"/>
    </source>
</evidence>
<dbReference type="SUPFAM" id="SSF48452">
    <property type="entry name" value="TPR-like"/>
    <property type="match status" value="1"/>
</dbReference>
<protein>
    <submittedName>
        <fullName evidence="9">RagB/SusD family nutrient uptake outer membrane protein</fullName>
    </submittedName>
</protein>
<evidence type="ECO:0000256" key="5">
    <source>
        <dbReference type="ARBA" id="ARBA00023237"/>
    </source>
</evidence>
<dbReference type="Proteomes" id="UP001501302">
    <property type="component" value="Unassembled WGS sequence"/>
</dbReference>
<comment type="similarity">
    <text evidence="2">Belongs to the SusD family.</text>
</comment>
<dbReference type="Pfam" id="PF14322">
    <property type="entry name" value="SusD-like_3"/>
    <property type="match status" value="1"/>
</dbReference>
<dbReference type="EMBL" id="BAABJJ010000036">
    <property type="protein sequence ID" value="GAA4950672.1"/>
    <property type="molecule type" value="Genomic_DNA"/>
</dbReference>